<feature type="binding site" evidence="9">
    <location>
        <position position="238"/>
    </location>
    <ligand>
        <name>S-adenosyl-L-methionine</name>
        <dbReference type="ChEBI" id="CHEBI:59789"/>
    </ligand>
</feature>
<dbReference type="GO" id="GO:0070037">
    <property type="term" value="F:rRNA (pseudouridine) methyltransferase activity"/>
    <property type="evidence" value="ECO:0007669"/>
    <property type="project" value="UniProtKB-UniRule"/>
</dbReference>
<evidence type="ECO:0000256" key="6">
    <source>
        <dbReference type="ARBA" id="ARBA00022691"/>
    </source>
</evidence>
<keyword evidence="4 9" id="KW-0489">Methyltransferase</keyword>
<name>A0A7J3X9V6_THEPE</name>
<evidence type="ECO:0000256" key="7">
    <source>
        <dbReference type="ARBA" id="ARBA00022730"/>
    </source>
</evidence>
<dbReference type="InterPro" id="IPR005304">
    <property type="entry name" value="Rbsml_bgen_MeTrfase_EMG1/NEP1"/>
</dbReference>
<dbReference type="PANTHER" id="PTHR12636">
    <property type="entry name" value="NEP1/MRA1"/>
    <property type="match status" value="1"/>
</dbReference>
<dbReference type="InterPro" id="IPR023503">
    <property type="entry name" value="Ribosome_NEP1_arc"/>
</dbReference>
<sequence length="279" mass="31482">MAKASSPYLSASSGSTALTRSANITRRFILCSARSRKYFLSLRFGITIRESMEKLLLVLADAGLELVPREIWHHPAVRNSASSRGKKPGEILLDLSLHYAAAKTLKDWRKRGRPDILHVCLLFALSTLLNRRGLLEIVVHTYRGLVIRVDPAVRIPRNYNRFVGLMEQLLMEGRVPPDAEKPLLWVSRERLRDVVEAWNPDFAVLMHEGGEMMRACELAAKLSEHRRPLVIVGCFQSGEFSEEVLGISSKQISYADEVLDAWYVVAKTLLALEDYLNVA</sequence>
<comment type="function">
    <text evidence="9">Methyltransferase involved in ribosomal biogenesis. Specifically catalyzes the N1-methylation of the pseudouridine corresponding to position 914 in M.jannaschii 16S rRNA.</text>
</comment>
<comment type="subunit">
    <text evidence="9">Homodimer.</text>
</comment>
<evidence type="ECO:0000256" key="4">
    <source>
        <dbReference type="ARBA" id="ARBA00022603"/>
    </source>
</evidence>
<dbReference type="Pfam" id="PF03587">
    <property type="entry name" value="EMG1"/>
    <property type="match status" value="1"/>
</dbReference>
<dbReference type="InterPro" id="IPR029028">
    <property type="entry name" value="Alpha/beta_knot_MTases"/>
</dbReference>
<comment type="caution">
    <text evidence="10">The sequence shown here is derived from an EMBL/GenBank/DDBJ whole genome shotgun (WGS) entry which is preliminary data.</text>
</comment>
<evidence type="ECO:0000313" key="10">
    <source>
        <dbReference type="EMBL" id="HHP05871.1"/>
    </source>
</evidence>
<protein>
    <recommendedName>
        <fullName evidence="9">Ribosomal RNA small subunit methyltransferase Nep1</fullName>
        <ecNumber evidence="9">2.1.1.-</ecNumber>
    </recommendedName>
    <alternativeName>
        <fullName evidence="9">16S rRNA (pseudouridine-N1-)-methyltransferase Nep1</fullName>
    </alternativeName>
</protein>
<comment type="similarity">
    <text evidence="1 9">Belongs to the class IV-like SAM-binding methyltransferase superfamily. RNA methyltransferase NEP1 family.</text>
</comment>
<feature type="site" description="Interaction with substrate rRNA" evidence="9">
    <location>
        <position position="161"/>
    </location>
</feature>
<evidence type="ECO:0000256" key="8">
    <source>
        <dbReference type="ARBA" id="ARBA00022884"/>
    </source>
</evidence>
<evidence type="ECO:0000256" key="9">
    <source>
        <dbReference type="HAMAP-Rule" id="MF_00554"/>
    </source>
</evidence>
<dbReference type="CDD" id="cd18088">
    <property type="entry name" value="Nep1-like"/>
    <property type="match status" value="1"/>
</dbReference>
<comment type="catalytic activity">
    <reaction evidence="9">
        <text>a pseudouridine in rRNA + S-adenosyl-L-methionine = an N(1)-methylpseudouridine in rRNA + S-adenosyl-L-homocysteine + H(+)</text>
        <dbReference type="Rhea" id="RHEA:46696"/>
        <dbReference type="Rhea" id="RHEA-COMP:11634"/>
        <dbReference type="Rhea" id="RHEA-COMP:13933"/>
        <dbReference type="ChEBI" id="CHEBI:15378"/>
        <dbReference type="ChEBI" id="CHEBI:57856"/>
        <dbReference type="ChEBI" id="CHEBI:59789"/>
        <dbReference type="ChEBI" id="CHEBI:65314"/>
        <dbReference type="ChEBI" id="CHEBI:74890"/>
    </reaction>
</comment>
<evidence type="ECO:0000256" key="2">
    <source>
        <dbReference type="ARBA" id="ARBA00022517"/>
    </source>
</evidence>
<keyword evidence="3 9" id="KW-0698">rRNA processing</keyword>
<dbReference type="Gene3D" id="3.40.1280.10">
    <property type="match status" value="1"/>
</dbReference>
<feature type="site" description="Interaction with substrate rRNA" evidence="9">
    <location>
        <position position="157"/>
    </location>
</feature>
<organism evidence="10">
    <name type="scientific">Thermofilum pendens</name>
    <dbReference type="NCBI Taxonomy" id="2269"/>
    <lineage>
        <taxon>Archaea</taxon>
        <taxon>Thermoproteota</taxon>
        <taxon>Thermoprotei</taxon>
        <taxon>Thermofilales</taxon>
        <taxon>Thermofilaceae</taxon>
        <taxon>Thermofilum</taxon>
    </lineage>
</organism>
<dbReference type="EMBL" id="DRZM01000244">
    <property type="protein sequence ID" value="HHP05871.1"/>
    <property type="molecule type" value="Genomic_DNA"/>
</dbReference>
<evidence type="ECO:0000256" key="3">
    <source>
        <dbReference type="ARBA" id="ARBA00022552"/>
    </source>
</evidence>
<dbReference type="AlphaFoldDB" id="A0A7J3X9V6"/>
<keyword evidence="6 9" id="KW-0949">S-adenosyl-L-methionine</keyword>
<keyword evidence="5 9" id="KW-0808">Transferase</keyword>
<feature type="site" description="Interaction with substrate rRNA" evidence="9">
    <location>
        <position position="154"/>
    </location>
</feature>
<proteinExistence type="inferred from homology"/>
<feature type="site" description="Stabilizes Arg-xx" evidence="9">
    <location>
        <position position="115"/>
    </location>
</feature>
<dbReference type="GO" id="GO:0019843">
    <property type="term" value="F:rRNA binding"/>
    <property type="evidence" value="ECO:0007669"/>
    <property type="project" value="UniProtKB-UniRule"/>
</dbReference>
<keyword evidence="8 9" id="KW-0694">RNA-binding</keyword>
<dbReference type="GO" id="GO:0070475">
    <property type="term" value="P:rRNA base methylation"/>
    <property type="evidence" value="ECO:0007669"/>
    <property type="project" value="InterPro"/>
</dbReference>
<feature type="binding site" evidence="9">
    <location>
        <begin position="254"/>
        <end position="259"/>
    </location>
    <ligand>
        <name>S-adenosyl-L-methionine</name>
        <dbReference type="ChEBI" id="CHEBI:59789"/>
    </ligand>
</feature>
<reference evidence="10" key="1">
    <citation type="journal article" date="2020" name="mSystems">
        <title>Genome- and Community-Level Interaction Insights into Carbon Utilization and Element Cycling Functions of Hydrothermarchaeota in Hydrothermal Sediment.</title>
        <authorList>
            <person name="Zhou Z."/>
            <person name="Liu Y."/>
            <person name="Xu W."/>
            <person name="Pan J."/>
            <person name="Luo Z.H."/>
            <person name="Li M."/>
        </authorList>
    </citation>
    <scope>NUCLEOTIDE SEQUENCE [LARGE SCALE GENOMIC DNA]</scope>
    <source>
        <strain evidence="10">SpSt-1125</strain>
    </source>
</reference>
<gene>
    <name evidence="9" type="primary">nep1</name>
    <name evidence="10" type="ORF">ENM88_09060</name>
</gene>
<dbReference type="EC" id="2.1.1.-" evidence="9"/>
<evidence type="ECO:0000256" key="1">
    <source>
        <dbReference type="ARBA" id="ARBA00008115"/>
    </source>
</evidence>
<accession>A0A7J3X9V6</accession>
<evidence type="ECO:0000256" key="5">
    <source>
        <dbReference type="ARBA" id="ARBA00022679"/>
    </source>
</evidence>
<keyword evidence="7 9" id="KW-0699">rRNA-binding</keyword>
<keyword evidence="2 9" id="KW-0690">Ribosome biogenesis</keyword>
<dbReference type="HAMAP" id="MF_00554">
    <property type="entry name" value="NEP1"/>
    <property type="match status" value="1"/>
</dbReference>
<dbReference type="PANTHER" id="PTHR12636:SF5">
    <property type="entry name" value="RIBOSOMAL RNA SMALL SUBUNIT METHYLTRANSFERASE NEP1"/>
    <property type="match status" value="1"/>
</dbReference>
<feature type="binding site" evidence="9">
    <location>
        <position position="233"/>
    </location>
    <ligand>
        <name>S-adenosyl-L-methionine</name>
        <dbReference type="ChEBI" id="CHEBI:59789"/>
    </ligand>
</feature>
<feature type="site" description="Interaction with substrate rRNA" evidence="9">
    <location>
        <position position="113"/>
    </location>
</feature>
<dbReference type="SUPFAM" id="SSF75217">
    <property type="entry name" value="alpha/beta knot"/>
    <property type="match status" value="1"/>
</dbReference>
<dbReference type="InterPro" id="IPR029026">
    <property type="entry name" value="tRNA_m1G_MTases_N"/>
</dbReference>